<gene>
    <name evidence="2" type="ORF">H9819_07540</name>
</gene>
<accession>A0A9D2A4Q3</accession>
<evidence type="ECO:0000256" key="1">
    <source>
        <dbReference type="SAM" id="SignalP"/>
    </source>
</evidence>
<evidence type="ECO:0000313" key="3">
    <source>
        <dbReference type="Proteomes" id="UP000824023"/>
    </source>
</evidence>
<proteinExistence type="predicted"/>
<dbReference type="Proteomes" id="UP000824023">
    <property type="component" value="Unassembled WGS sequence"/>
</dbReference>
<feature type="signal peptide" evidence="1">
    <location>
        <begin position="1"/>
        <end position="18"/>
    </location>
</feature>
<dbReference type="InterPro" id="IPR016024">
    <property type="entry name" value="ARM-type_fold"/>
</dbReference>
<reference evidence="2" key="2">
    <citation type="submission" date="2021-04" db="EMBL/GenBank/DDBJ databases">
        <authorList>
            <person name="Gilroy R."/>
        </authorList>
    </citation>
    <scope>NUCLEOTIDE SEQUENCE</scope>
    <source>
        <strain evidence="2">ChiHjej12B11-24981</strain>
    </source>
</reference>
<comment type="caution">
    <text evidence="2">The sequence shown here is derived from an EMBL/GenBank/DDBJ whole genome shotgun (WGS) entry which is preliminary data.</text>
</comment>
<dbReference type="InterPro" id="IPR011989">
    <property type="entry name" value="ARM-like"/>
</dbReference>
<sequence length="735" mass="83528">MRIAILALCLMLSVGSLAQTVIETPTQTQPTAFAIVIDNATYRATRNAVIRYRDAIQQDGLAAYIVRGDWKNPDEVKTDITKVYQQATALEGIVLVGDIPVAMIRNAQHMTTAFKMNETTFPFPQSSVPSDRFYDDLHLKFRFIRQDSVAPHLFYYELTEDSPQTLNPTFYSARIKYPEAWEGDKYQAIADFLDKAARLKQQQKGNRLDEVVSYNGGSYNSDCLIAWMDEEKAYHENFPLAFRNSTSFKHWNFRMDDAMKYSLFDELQRPGVDVFMFHEHGLPTQQLINNEPVGDAFGSRHALFKNALYHQVREAVKEGESEDSLLQAYTHKYHLTAPFWKELHDETYWQADSTAYADMYINPADLRGKQTRPTFVMFDACYNGSFHESDYLAAYYLFNNGTTAVTQGNTRNVLQDRWTIEMIGLLSHGVRVGQYNRLVATLEGHLLGDPTVRFAPLAEGCTLSEEMTLQRGDTAHWQALLRSPHADVQSLALRLLADADADHRLSARLLQVFRETPFNTVRMEALKLLSRYNNADFAEAVAEGLGDAYELVARQSANYAGEVGDADRLLKPYVRACIEDTERQRVNYLLSTGLTLFPQDAVHKAVENYYASTYRLDAQSEKAAVLKGIAAQFARVERTNQRIADPSLSPDKRISAIRLLRNNPYHPYVDQYLQVLQNEATPTEVRVALAEALGWFTHSVRRTDIAKACRTLLQTQQPEALRQELVQTLGRLGQP</sequence>
<feature type="chain" id="PRO_5039278856" evidence="1">
    <location>
        <begin position="19"/>
        <end position="735"/>
    </location>
</feature>
<reference evidence="2" key="1">
    <citation type="journal article" date="2021" name="PeerJ">
        <title>Extensive microbial diversity within the chicken gut microbiome revealed by metagenomics and culture.</title>
        <authorList>
            <person name="Gilroy R."/>
            <person name="Ravi A."/>
            <person name="Getino M."/>
            <person name="Pursley I."/>
            <person name="Horton D.L."/>
            <person name="Alikhan N.F."/>
            <person name="Baker D."/>
            <person name="Gharbi K."/>
            <person name="Hall N."/>
            <person name="Watson M."/>
            <person name="Adriaenssens E.M."/>
            <person name="Foster-Nyarko E."/>
            <person name="Jarju S."/>
            <person name="Secka A."/>
            <person name="Antonio M."/>
            <person name="Oren A."/>
            <person name="Chaudhuri R.R."/>
            <person name="La Ragione R."/>
            <person name="Hildebrand F."/>
            <person name="Pallen M.J."/>
        </authorList>
    </citation>
    <scope>NUCLEOTIDE SEQUENCE</scope>
    <source>
        <strain evidence="2">ChiHjej12B11-24981</strain>
    </source>
</reference>
<dbReference type="EMBL" id="DXCK01000103">
    <property type="protein sequence ID" value="HIZ02082.1"/>
    <property type="molecule type" value="Genomic_DNA"/>
</dbReference>
<dbReference type="AlphaFoldDB" id="A0A9D2A4Q3"/>
<organism evidence="2 3">
    <name type="scientific">Candidatus Bacteroides merdipullorum</name>
    <dbReference type="NCBI Taxonomy" id="2838474"/>
    <lineage>
        <taxon>Bacteria</taxon>
        <taxon>Pseudomonadati</taxon>
        <taxon>Bacteroidota</taxon>
        <taxon>Bacteroidia</taxon>
        <taxon>Bacteroidales</taxon>
        <taxon>Bacteroidaceae</taxon>
        <taxon>Bacteroides</taxon>
    </lineage>
</organism>
<dbReference type="SUPFAM" id="SSF48371">
    <property type="entry name" value="ARM repeat"/>
    <property type="match status" value="1"/>
</dbReference>
<protein>
    <submittedName>
        <fullName evidence="2">HEAT repeat domain-containing protein</fullName>
    </submittedName>
</protein>
<evidence type="ECO:0000313" key="2">
    <source>
        <dbReference type="EMBL" id="HIZ02082.1"/>
    </source>
</evidence>
<keyword evidence="1" id="KW-0732">Signal</keyword>
<dbReference type="Gene3D" id="1.25.10.10">
    <property type="entry name" value="Leucine-rich Repeat Variant"/>
    <property type="match status" value="1"/>
</dbReference>
<name>A0A9D2A4Q3_9BACE</name>